<dbReference type="RefSeq" id="WP_354024850.1">
    <property type="nucleotide sequence ID" value="NZ_JBEPSJ010000002.1"/>
</dbReference>
<organism evidence="1 2">
    <name type="scientific">Conyzicola nivalis</name>
    <dbReference type="NCBI Taxonomy" id="1477021"/>
    <lineage>
        <taxon>Bacteria</taxon>
        <taxon>Bacillati</taxon>
        <taxon>Actinomycetota</taxon>
        <taxon>Actinomycetes</taxon>
        <taxon>Micrococcales</taxon>
        <taxon>Microbacteriaceae</taxon>
        <taxon>Conyzicola</taxon>
    </lineage>
</organism>
<comment type="caution">
    <text evidence="1">The sequence shown here is derived from an EMBL/GenBank/DDBJ whole genome shotgun (WGS) entry which is preliminary data.</text>
</comment>
<dbReference type="InterPro" id="IPR011013">
    <property type="entry name" value="Gal_mutarotase_sf_dom"/>
</dbReference>
<sequence>MRAPTGEQFVLTRTTPTGSSTAIITEVAAGLRTFEIDGVALTEPFAADRTPPFGDGIVLVPWPNRVEDGIWLLDGKRQHLDITEPARHNAIHGLLRSTAYRVTDQSETSVTLAATVYPQHGYTFMIDSTVTYELVEGGLTVTHAFRNLSGAKAPVAVGTHPFFRIGDVPVEDLVLRLSASTRFETDDRLIPLSENPVEGTEFDLRDGVRVGDLRLDDAFGGVTVTDGESVSSLTAPDGRRVEMWQDDQHPYVQVFTTRKFPKDGGLGLAVAIEPMTAAPNALNTGLGLKWLEPDERWVVRWGIRYSG</sequence>
<proteinExistence type="predicted"/>
<evidence type="ECO:0000313" key="2">
    <source>
        <dbReference type="Proteomes" id="UP001549257"/>
    </source>
</evidence>
<dbReference type="CDD" id="cd09022">
    <property type="entry name" value="Aldose_epim_Ec_YihR"/>
    <property type="match status" value="1"/>
</dbReference>
<evidence type="ECO:0000313" key="1">
    <source>
        <dbReference type="EMBL" id="MET4582672.1"/>
    </source>
</evidence>
<accession>A0ABV2QQ75</accession>
<protein>
    <submittedName>
        <fullName evidence="1">Aldose 1-epimerase</fullName>
        <ecNumber evidence="1">5.1.3.3</ecNumber>
    </submittedName>
</protein>
<dbReference type="GO" id="GO:0004034">
    <property type="term" value="F:aldose 1-epimerase activity"/>
    <property type="evidence" value="ECO:0007669"/>
    <property type="project" value="UniProtKB-EC"/>
</dbReference>
<dbReference type="InterPro" id="IPR037480">
    <property type="entry name" value="YihR-like"/>
</dbReference>
<dbReference type="SUPFAM" id="SSF74650">
    <property type="entry name" value="Galactose mutarotase-like"/>
    <property type="match status" value="1"/>
</dbReference>
<dbReference type="Gene3D" id="2.70.98.10">
    <property type="match status" value="1"/>
</dbReference>
<dbReference type="Proteomes" id="UP001549257">
    <property type="component" value="Unassembled WGS sequence"/>
</dbReference>
<name>A0ABV2QQ75_9MICO</name>
<keyword evidence="1" id="KW-0413">Isomerase</keyword>
<dbReference type="Pfam" id="PF01263">
    <property type="entry name" value="Aldose_epim"/>
    <property type="match status" value="1"/>
</dbReference>
<dbReference type="InterPro" id="IPR014718">
    <property type="entry name" value="GH-type_carb-bd"/>
</dbReference>
<dbReference type="EMBL" id="JBEPSJ010000002">
    <property type="protein sequence ID" value="MET4582672.1"/>
    <property type="molecule type" value="Genomic_DNA"/>
</dbReference>
<dbReference type="EC" id="5.1.3.3" evidence="1"/>
<gene>
    <name evidence="1" type="ORF">ABIE21_002182</name>
</gene>
<keyword evidence="2" id="KW-1185">Reference proteome</keyword>
<reference evidence="1 2" key="1">
    <citation type="submission" date="2024-06" db="EMBL/GenBank/DDBJ databases">
        <title>Sorghum-associated microbial communities from plants grown in Nebraska, USA.</title>
        <authorList>
            <person name="Schachtman D."/>
        </authorList>
    </citation>
    <scope>NUCLEOTIDE SEQUENCE [LARGE SCALE GENOMIC DNA]</scope>
    <source>
        <strain evidence="1 2">2857</strain>
    </source>
</reference>
<dbReference type="InterPro" id="IPR008183">
    <property type="entry name" value="Aldose_1/G6P_1-epimerase"/>
</dbReference>